<gene>
    <name evidence="4" type="ORF">HHI36_008439</name>
</gene>
<comment type="caution">
    <text evidence="4">The sequence shown here is derived from an EMBL/GenBank/DDBJ whole genome shotgun (WGS) entry which is preliminary data.</text>
</comment>
<dbReference type="InterPro" id="IPR004210">
    <property type="entry name" value="BESS_motif"/>
</dbReference>
<sequence>MLSNFEHDLTNQRFAKIKKMTEDAILNKSFVQEIEKRKCLYDYTCVDYSNKDLQEQSWQEISDIIGGTVDDCKSRWKNLRGGLTRYLNRPLTLSGTRHVKKYYLYDYMKFLLPFTRTRSRNNVGNKSSDNLNEFISQNESHGDVSTDLEMDLEENYNGNFQENQFYTNDTNHAEVDEDAVISKIPMQNEDPFGEAVKMYFARKLAKDQNPDLEFFKSILPDIADFSPSQKRRFKQKVLKAIDEVSQGT</sequence>
<organism evidence="4 5">
    <name type="scientific">Cryptolaemus montrouzieri</name>
    <dbReference type="NCBI Taxonomy" id="559131"/>
    <lineage>
        <taxon>Eukaryota</taxon>
        <taxon>Metazoa</taxon>
        <taxon>Ecdysozoa</taxon>
        <taxon>Arthropoda</taxon>
        <taxon>Hexapoda</taxon>
        <taxon>Insecta</taxon>
        <taxon>Pterygota</taxon>
        <taxon>Neoptera</taxon>
        <taxon>Endopterygota</taxon>
        <taxon>Coleoptera</taxon>
        <taxon>Polyphaga</taxon>
        <taxon>Cucujiformia</taxon>
        <taxon>Coccinelloidea</taxon>
        <taxon>Coccinellidae</taxon>
        <taxon>Scymninae</taxon>
        <taxon>Scymnini</taxon>
        <taxon>Cryptolaemus</taxon>
    </lineage>
</organism>
<protein>
    <recommendedName>
        <fullName evidence="6">Transcription factor Adf-1</fullName>
    </recommendedName>
</protein>
<evidence type="ECO:0000259" key="2">
    <source>
        <dbReference type="PROSITE" id="PS51029"/>
    </source>
</evidence>
<evidence type="ECO:0000256" key="1">
    <source>
        <dbReference type="PROSITE-ProRule" id="PRU00371"/>
    </source>
</evidence>
<name>A0ABD2MSL5_9CUCU</name>
<keyword evidence="1" id="KW-0539">Nucleus</keyword>
<evidence type="ECO:0008006" key="6">
    <source>
        <dbReference type="Google" id="ProtNLM"/>
    </source>
</evidence>
<dbReference type="InterPro" id="IPR006578">
    <property type="entry name" value="MADF-dom"/>
</dbReference>
<dbReference type="SMART" id="SM00595">
    <property type="entry name" value="MADF"/>
    <property type="match status" value="1"/>
</dbReference>
<evidence type="ECO:0000313" key="4">
    <source>
        <dbReference type="EMBL" id="KAL3269368.1"/>
    </source>
</evidence>
<evidence type="ECO:0000259" key="3">
    <source>
        <dbReference type="PROSITE" id="PS51031"/>
    </source>
</evidence>
<accession>A0ABD2MSL5</accession>
<keyword evidence="5" id="KW-1185">Reference proteome</keyword>
<dbReference type="EMBL" id="JABFTP020000021">
    <property type="protein sequence ID" value="KAL3269368.1"/>
    <property type="molecule type" value="Genomic_DNA"/>
</dbReference>
<dbReference type="Pfam" id="PF02944">
    <property type="entry name" value="BESS"/>
    <property type="match status" value="1"/>
</dbReference>
<dbReference type="GO" id="GO:0005634">
    <property type="term" value="C:nucleus"/>
    <property type="evidence" value="ECO:0007669"/>
    <property type="project" value="UniProtKB-SubCell"/>
</dbReference>
<dbReference type="PANTHER" id="PTHR12243">
    <property type="entry name" value="MADF DOMAIN TRANSCRIPTION FACTOR"/>
    <property type="match status" value="1"/>
</dbReference>
<dbReference type="InterPro" id="IPR039353">
    <property type="entry name" value="TF_Adf1"/>
</dbReference>
<proteinExistence type="predicted"/>
<feature type="domain" description="BESS" evidence="3">
    <location>
        <begin position="208"/>
        <end position="247"/>
    </location>
</feature>
<dbReference type="PROSITE" id="PS51031">
    <property type="entry name" value="BESS"/>
    <property type="match status" value="1"/>
</dbReference>
<evidence type="ECO:0000313" key="5">
    <source>
        <dbReference type="Proteomes" id="UP001516400"/>
    </source>
</evidence>
<dbReference type="PROSITE" id="PS51029">
    <property type="entry name" value="MADF"/>
    <property type="match status" value="1"/>
</dbReference>
<dbReference type="Proteomes" id="UP001516400">
    <property type="component" value="Unassembled WGS sequence"/>
</dbReference>
<feature type="domain" description="MADF" evidence="2">
    <location>
        <begin position="29"/>
        <end position="116"/>
    </location>
</feature>
<comment type="subcellular location">
    <subcellularLocation>
        <location evidence="1">Nucleus</location>
    </subcellularLocation>
</comment>
<dbReference type="Pfam" id="PF10545">
    <property type="entry name" value="MADF_DNA_bdg"/>
    <property type="match status" value="1"/>
</dbReference>
<reference evidence="4 5" key="1">
    <citation type="journal article" date="2021" name="BMC Biol.">
        <title>Horizontally acquired antibacterial genes associated with adaptive radiation of ladybird beetles.</title>
        <authorList>
            <person name="Li H.S."/>
            <person name="Tang X.F."/>
            <person name="Huang Y.H."/>
            <person name="Xu Z.Y."/>
            <person name="Chen M.L."/>
            <person name="Du X.Y."/>
            <person name="Qiu B.Y."/>
            <person name="Chen P.T."/>
            <person name="Zhang W."/>
            <person name="Slipinski A."/>
            <person name="Escalona H.E."/>
            <person name="Waterhouse R.M."/>
            <person name="Zwick A."/>
            <person name="Pang H."/>
        </authorList>
    </citation>
    <scope>NUCLEOTIDE SEQUENCE [LARGE SCALE GENOMIC DNA]</scope>
    <source>
        <strain evidence="4">SYSU2018</strain>
    </source>
</reference>
<dbReference type="AlphaFoldDB" id="A0ABD2MSL5"/>
<dbReference type="PANTHER" id="PTHR12243:SF60">
    <property type="entry name" value="SI:CH211-15D5.12-RELATED"/>
    <property type="match status" value="1"/>
</dbReference>